<gene>
    <name evidence="2" type="primary">brxC</name>
    <name evidence="2" type="ORF">DHR80_22445</name>
</gene>
<comment type="caution">
    <text evidence="2">The sequence shown here is derived from an EMBL/GenBank/DDBJ whole genome shotgun (WGS) entry which is preliminary data.</text>
</comment>
<dbReference type="InterPro" id="IPR047679">
    <property type="entry name" value="BREX_BrxC"/>
</dbReference>
<sequence>MSIRSLFDPSKDIYRTIEKVITYGVAQEDRLKSEIAEYVVTESIEEQFRQLLDRMQFAMEVGGENEVGVWVSGFYGSGKSSFTKYLGLAFDDQQTIDGTPFIKYLQDRLHKPQTKALLSTVSQRFPAAIVMLDLASEMLAGATMADVSTVLYFKVLQWAGYSRNLKVAAFERMVEKEGRTEELHRRTAEALPGATWDRIQNNPLAIDGLIPKIAHEMYPELFPEAKSFSSSTDGFFQFEDQRVEEMIDIVRSKSGKQNIIFIVDEVGQYVASRNSLILNLDGLAKNLKRLGDGKVWIISTAQQTLTEDDPRATLNSDKLYKLKDRFPIQIDLESSDIKEICYRRLLGKSPSGEEQLGKLFDAHGQSLRHNTRLQDAKYYDADFGRETFTNLYPFLPAHFDILLHLLGALAKSTGGIGLRSAIKVIQDVLKGEGGATAMVDQPVGWLATTVTLYDELEKDIRRAFPSVHQAVGKVFIRFSDRDLHQDIAKSVAVLQILGNLPVSVQNVASLMHPSITSASQFDKVKEAVDEMLGDVLAPLGEKDGNLVFLSEKLRDIEQERGDLALRSVDVRRIFSDSVREVFDPLPRVSLHGTLTVASGIKVQSGSAVTSIVGDQNTVQTVLELVPAADYDAARNRMLDDSRSRTGRNIIGLTARSNPELDDLANEIYRCQRIAELHRNEPDQEVRDYCSGQIDRAVKLASQLQSKIKQTLQAGSFVFRGQTTAVSALDPNLLDAAKKLLTDVATQVFDRYAEAPVRVGTDIAEKFLKVANPAAISSDIDQLGLVQTTAGRASFNTDHKAMTSIRDYIDRRGMVDGKRLLDDFSSDPFGWSPDTTRYILAAMLMAGEIKLKVSGREVTAAGQQAIDALKTNNSFKQVGVALRDERPSNETLGRAADRLTELVGDVVIPLEQEISKAAAKHFPRFQHDYGSLGEKLSGLGLAGGDRVRVMNQELADVLFTDASDAPQRLGAETSVLFDNLKWVLEVKRVLDNGLDGTLRELQSHRQDIEALPDTGVPGELRNELSEDLSALSERLKTEDFCKHSADFSSLLTHVKSRVREAVISLSDQQKQRIKEGVEELERLPEWGELTQEERGSAIGQLDGLELTAPHDLAGLRKLLARDYDISSTLDELRRSIQRQGQERIRQRIEEERAEKGKKGLVKFEQAVSVPTKMRTAADLDALILKLSEIKAQLPLYDEIEVSFSFGSEE</sequence>
<proteinExistence type="predicted"/>
<evidence type="ECO:0000259" key="1">
    <source>
        <dbReference type="Pfam" id="PF25791"/>
    </source>
</evidence>
<name>A0A3D5NFH2_9PROT</name>
<dbReference type="Proteomes" id="UP000264179">
    <property type="component" value="Unassembled WGS sequence"/>
</dbReference>
<organism evidence="2 3">
    <name type="scientific">Thalassospira lucentensis</name>
    <dbReference type="NCBI Taxonomy" id="168935"/>
    <lineage>
        <taxon>Bacteria</taxon>
        <taxon>Pseudomonadati</taxon>
        <taxon>Pseudomonadota</taxon>
        <taxon>Alphaproteobacteria</taxon>
        <taxon>Rhodospirillales</taxon>
        <taxon>Thalassospiraceae</taxon>
        <taxon>Thalassospira</taxon>
    </lineage>
</organism>
<dbReference type="RefSeq" id="WP_277279244.1">
    <property type="nucleotide sequence ID" value="NZ_DPOP01000169.1"/>
</dbReference>
<reference evidence="2 3" key="1">
    <citation type="journal article" date="2018" name="Nat. Biotechnol.">
        <title>A standardized bacterial taxonomy based on genome phylogeny substantially revises the tree of life.</title>
        <authorList>
            <person name="Parks D.H."/>
            <person name="Chuvochina M."/>
            <person name="Waite D.W."/>
            <person name="Rinke C."/>
            <person name="Skarshewski A."/>
            <person name="Chaumeil P.A."/>
            <person name="Hugenholtz P."/>
        </authorList>
    </citation>
    <scope>NUCLEOTIDE SEQUENCE [LARGE SCALE GENOMIC DNA]</scope>
    <source>
        <strain evidence="2">UBA9881</strain>
    </source>
</reference>
<dbReference type="EMBL" id="DPOP01000169">
    <property type="protein sequence ID" value="HCW69913.1"/>
    <property type="molecule type" value="Genomic_DNA"/>
</dbReference>
<evidence type="ECO:0000313" key="3">
    <source>
        <dbReference type="Proteomes" id="UP000264179"/>
    </source>
</evidence>
<evidence type="ECO:0000313" key="2">
    <source>
        <dbReference type="EMBL" id="HCW69913.1"/>
    </source>
</evidence>
<feature type="domain" description="Probable ATP-binding protein BrxC winged helix-turn-helix" evidence="1">
    <location>
        <begin position="792"/>
        <end position="880"/>
    </location>
</feature>
<protein>
    <submittedName>
        <fullName evidence="2">BREX system P-loop protein BrxC</fullName>
    </submittedName>
</protein>
<dbReference type="NCBIfam" id="NF033441">
    <property type="entry name" value="BREX_BrxC"/>
    <property type="match status" value="1"/>
</dbReference>
<accession>A0A3D5NFH2</accession>
<dbReference type="InterPro" id="IPR058038">
    <property type="entry name" value="BREX_BrxC_wHTH"/>
</dbReference>
<dbReference type="AlphaFoldDB" id="A0A3D5NFH2"/>
<dbReference type="Pfam" id="PF25791">
    <property type="entry name" value="WHD_BREX_BrxC"/>
    <property type="match status" value="1"/>
</dbReference>